<dbReference type="InterPro" id="IPR023286">
    <property type="entry name" value="ABATE_dom_sf"/>
</dbReference>
<dbReference type="PANTHER" id="PTHR35525:SF3">
    <property type="entry name" value="BLL6575 PROTEIN"/>
    <property type="match status" value="1"/>
</dbReference>
<proteinExistence type="predicted"/>
<dbReference type="Proteomes" id="UP001162891">
    <property type="component" value="Chromosome"/>
</dbReference>
<sequence>MGTAATRTEWTFELSGGRLALDFVNTQGGMRGVSPKEHLHAYADLVAFARQAGALDDRRARALMAEARRRPADADAALRDALAVREALYRIFLARTRGGAPAADDVARISSAVGRALAHRRLDPRDAGFALGWDEPGDALDAPLWPVMASAAEVLTSGADLARVRVCGLYDSDECSWLFVDETRSGTRRWCSMKDCGNKAKARRHYRRTRGGEDG</sequence>
<feature type="domain" description="Zinc finger CGNR" evidence="1">
    <location>
        <begin position="163"/>
        <end position="208"/>
    </location>
</feature>
<evidence type="ECO:0000313" key="2">
    <source>
        <dbReference type="EMBL" id="BDG04876.1"/>
    </source>
</evidence>
<dbReference type="SUPFAM" id="SSF160904">
    <property type="entry name" value="Jann2411-like"/>
    <property type="match status" value="1"/>
</dbReference>
<dbReference type="PANTHER" id="PTHR35525">
    <property type="entry name" value="BLL6575 PROTEIN"/>
    <property type="match status" value="1"/>
</dbReference>
<evidence type="ECO:0000313" key="3">
    <source>
        <dbReference type="Proteomes" id="UP001162891"/>
    </source>
</evidence>
<dbReference type="InterPro" id="IPR021005">
    <property type="entry name" value="Znf_CGNR"/>
</dbReference>
<evidence type="ECO:0000259" key="1">
    <source>
        <dbReference type="Pfam" id="PF11706"/>
    </source>
</evidence>
<protein>
    <recommendedName>
        <fullName evidence="1">Zinc finger CGNR domain-containing protein</fullName>
    </recommendedName>
</protein>
<dbReference type="RefSeq" id="WP_248353383.1">
    <property type="nucleotide sequence ID" value="NZ_AP025591.1"/>
</dbReference>
<dbReference type="Pfam" id="PF11706">
    <property type="entry name" value="zf-CGNR"/>
    <property type="match status" value="1"/>
</dbReference>
<dbReference type="Pfam" id="PF07336">
    <property type="entry name" value="ABATE"/>
    <property type="match status" value="1"/>
</dbReference>
<reference evidence="3" key="1">
    <citation type="journal article" date="2022" name="Int. J. Syst. Evol. Microbiol.">
        <title>Anaeromyxobacter oryzae sp. nov., Anaeromyxobacter diazotrophicus sp. nov. and Anaeromyxobacter paludicola sp. nov., isolated from paddy soils.</title>
        <authorList>
            <person name="Itoh H."/>
            <person name="Xu Z."/>
            <person name="Mise K."/>
            <person name="Masuda Y."/>
            <person name="Ushijima N."/>
            <person name="Hayakawa C."/>
            <person name="Shiratori Y."/>
            <person name="Senoo K."/>
        </authorList>
    </citation>
    <scope>NUCLEOTIDE SEQUENCE [LARGE SCALE GENOMIC DNA]</scope>
    <source>
        <strain evidence="3">Red232</strain>
    </source>
</reference>
<dbReference type="EMBL" id="AP025591">
    <property type="protein sequence ID" value="BDG04876.1"/>
    <property type="molecule type" value="Genomic_DNA"/>
</dbReference>
<gene>
    <name evidence="2" type="ORF">AMOR_38720</name>
</gene>
<organism evidence="2 3">
    <name type="scientific">Anaeromyxobacter oryzae</name>
    <dbReference type="NCBI Taxonomy" id="2918170"/>
    <lineage>
        <taxon>Bacteria</taxon>
        <taxon>Pseudomonadati</taxon>
        <taxon>Myxococcota</taxon>
        <taxon>Myxococcia</taxon>
        <taxon>Myxococcales</taxon>
        <taxon>Cystobacterineae</taxon>
        <taxon>Anaeromyxobacteraceae</taxon>
        <taxon>Anaeromyxobacter</taxon>
    </lineage>
</organism>
<dbReference type="InterPro" id="IPR010852">
    <property type="entry name" value="ABATE"/>
</dbReference>
<keyword evidence="3" id="KW-1185">Reference proteome</keyword>
<dbReference type="Gene3D" id="1.10.3300.10">
    <property type="entry name" value="Jann2411-like domain"/>
    <property type="match status" value="1"/>
</dbReference>
<accession>A0ABM7WZB6</accession>
<name>A0ABM7WZB6_9BACT</name>